<accession>A0A9P6MHB1</accession>
<name>A0A9P6MHB1_9FUNG</name>
<evidence type="ECO:0000313" key="2">
    <source>
        <dbReference type="EMBL" id="KAG0000791.1"/>
    </source>
</evidence>
<dbReference type="Proteomes" id="UP000749646">
    <property type="component" value="Unassembled WGS sequence"/>
</dbReference>
<feature type="transmembrane region" description="Helical" evidence="1">
    <location>
        <begin position="131"/>
        <end position="149"/>
    </location>
</feature>
<proteinExistence type="predicted"/>
<dbReference type="AlphaFoldDB" id="A0A9P6MHB1"/>
<evidence type="ECO:0000256" key="1">
    <source>
        <dbReference type="SAM" id="Phobius"/>
    </source>
</evidence>
<sequence>MGIIAPLSFRFCRVPCYRHPGIPDLWKQHWKQHHPNVQLDSSRRSHCHCHFVSFSFILRCHPCRACLDILVAIGEYWESTRFGKSGAYNSLTDHDAEDDHAHAHTSTSARRANIHHHDDFGGSTEIPEFKYIAMTSGILFASYLMAITVSELGVVLSIVGSTCSLRILLLQASPERPLWNRNRW</sequence>
<evidence type="ECO:0000313" key="3">
    <source>
        <dbReference type="Proteomes" id="UP000749646"/>
    </source>
</evidence>
<reference evidence="2" key="1">
    <citation type="journal article" date="2020" name="Fungal Divers.">
        <title>Resolving the Mortierellaceae phylogeny through synthesis of multi-gene phylogenetics and phylogenomics.</title>
        <authorList>
            <person name="Vandepol N."/>
            <person name="Liber J."/>
            <person name="Desiro A."/>
            <person name="Na H."/>
            <person name="Kennedy M."/>
            <person name="Barry K."/>
            <person name="Grigoriev I.V."/>
            <person name="Miller A.N."/>
            <person name="O'Donnell K."/>
            <person name="Stajich J.E."/>
            <person name="Bonito G."/>
        </authorList>
    </citation>
    <scope>NUCLEOTIDE SEQUENCE</scope>
    <source>
        <strain evidence="2">MES-2147</strain>
    </source>
</reference>
<keyword evidence="1" id="KW-1133">Transmembrane helix</keyword>
<keyword evidence="3" id="KW-1185">Reference proteome</keyword>
<feature type="non-terminal residue" evidence="2">
    <location>
        <position position="184"/>
    </location>
</feature>
<gene>
    <name evidence="2" type="ORF">BGZ65_004052</name>
</gene>
<organism evidence="2 3">
    <name type="scientific">Modicella reniformis</name>
    <dbReference type="NCBI Taxonomy" id="1440133"/>
    <lineage>
        <taxon>Eukaryota</taxon>
        <taxon>Fungi</taxon>
        <taxon>Fungi incertae sedis</taxon>
        <taxon>Mucoromycota</taxon>
        <taxon>Mortierellomycotina</taxon>
        <taxon>Mortierellomycetes</taxon>
        <taxon>Mortierellales</taxon>
        <taxon>Mortierellaceae</taxon>
        <taxon>Modicella</taxon>
    </lineage>
</organism>
<keyword evidence="1" id="KW-0812">Transmembrane</keyword>
<dbReference type="EMBL" id="JAAAHW010000593">
    <property type="protein sequence ID" value="KAG0000791.1"/>
    <property type="molecule type" value="Genomic_DNA"/>
</dbReference>
<comment type="caution">
    <text evidence="2">The sequence shown here is derived from an EMBL/GenBank/DDBJ whole genome shotgun (WGS) entry which is preliminary data.</text>
</comment>
<protein>
    <submittedName>
        <fullName evidence="2">Uncharacterized protein</fullName>
    </submittedName>
</protein>
<dbReference type="OrthoDB" id="438545at2759"/>
<keyword evidence="1" id="KW-0472">Membrane</keyword>